<proteinExistence type="predicted"/>
<reference evidence="2 3" key="1">
    <citation type="submission" date="2024-09" db="EMBL/GenBank/DDBJ databases">
        <title>Chromosome-scale assembly of Riccia sorocarpa.</title>
        <authorList>
            <person name="Paukszto L."/>
        </authorList>
    </citation>
    <scope>NUCLEOTIDE SEQUENCE [LARGE SCALE GENOMIC DNA]</scope>
    <source>
        <strain evidence="2">LP-2024</strain>
        <tissue evidence="2">Aerial parts of the thallus</tissue>
    </source>
</reference>
<evidence type="ECO:0000256" key="1">
    <source>
        <dbReference type="SAM" id="MobiDB-lite"/>
    </source>
</evidence>
<sequence length="196" mass="21501">MDVPTEERSESATLPDRQARFSPSLPRRRKTRVLSSSSGAARPFLTPVHSPIWLCLQRSPTCTPGGPPPHRALSSLRQSKRSAREQRILPVDPPSPTDLTFVTPAAEESPSTLPNRRCLPPSIRHIGRWKDTTAVGSIVGAAKLVEEHELPVLKPPLGRKVKGHGYATRSLFRDCSEPEPAHIAQPKNTRIGQVIA</sequence>
<dbReference type="Proteomes" id="UP001633002">
    <property type="component" value="Unassembled WGS sequence"/>
</dbReference>
<feature type="region of interest" description="Disordered" evidence="1">
    <location>
        <begin position="63"/>
        <end position="98"/>
    </location>
</feature>
<accession>A0ABD3GIL0</accession>
<comment type="caution">
    <text evidence="2">The sequence shown here is derived from an EMBL/GenBank/DDBJ whole genome shotgun (WGS) entry which is preliminary data.</text>
</comment>
<feature type="region of interest" description="Disordered" evidence="1">
    <location>
        <begin position="1"/>
        <end position="41"/>
    </location>
</feature>
<protein>
    <submittedName>
        <fullName evidence="2">Uncharacterized protein</fullName>
    </submittedName>
</protein>
<feature type="compositionally biased region" description="Basic and acidic residues" evidence="1">
    <location>
        <begin position="1"/>
        <end position="10"/>
    </location>
</feature>
<evidence type="ECO:0000313" key="3">
    <source>
        <dbReference type="Proteomes" id="UP001633002"/>
    </source>
</evidence>
<keyword evidence="3" id="KW-1185">Reference proteome</keyword>
<name>A0ABD3GIL0_9MARC</name>
<organism evidence="2 3">
    <name type="scientific">Riccia sorocarpa</name>
    <dbReference type="NCBI Taxonomy" id="122646"/>
    <lineage>
        <taxon>Eukaryota</taxon>
        <taxon>Viridiplantae</taxon>
        <taxon>Streptophyta</taxon>
        <taxon>Embryophyta</taxon>
        <taxon>Marchantiophyta</taxon>
        <taxon>Marchantiopsida</taxon>
        <taxon>Marchantiidae</taxon>
        <taxon>Marchantiales</taxon>
        <taxon>Ricciaceae</taxon>
        <taxon>Riccia</taxon>
    </lineage>
</organism>
<dbReference type="AlphaFoldDB" id="A0ABD3GIL0"/>
<dbReference type="EMBL" id="JBJQOH010000008">
    <property type="protein sequence ID" value="KAL3677544.1"/>
    <property type="molecule type" value="Genomic_DNA"/>
</dbReference>
<gene>
    <name evidence="2" type="ORF">R1sor_027492</name>
</gene>
<evidence type="ECO:0000313" key="2">
    <source>
        <dbReference type="EMBL" id="KAL3677544.1"/>
    </source>
</evidence>